<feature type="transmembrane region" description="Helical" evidence="6">
    <location>
        <begin position="289"/>
        <end position="311"/>
    </location>
</feature>
<feature type="transmembrane region" description="Helical" evidence="6">
    <location>
        <begin position="116"/>
        <end position="138"/>
    </location>
</feature>
<dbReference type="InterPro" id="IPR043428">
    <property type="entry name" value="LivM-like"/>
</dbReference>
<dbReference type="GO" id="GO:0005886">
    <property type="term" value="C:plasma membrane"/>
    <property type="evidence" value="ECO:0007669"/>
    <property type="project" value="UniProtKB-SubCell"/>
</dbReference>
<dbReference type="CDD" id="cd06581">
    <property type="entry name" value="TM_PBP1_LivM_like"/>
    <property type="match status" value="1"/>
</dbReference>
<sequence length="324" mass="36046">MIASLIQLRIFRNWNMWIDTFLLFVFFLFIAPLIIPRFLLIDILSWSIVVYGFSLLYGFLGYLSFGHLAYFAVGAYTFACTVRFLHIDPLLGIIIALLAGVATGALFGLVTVRKGGAYFALTNLSVSVVVYYIVLYFLKDYTGGFEGKFIDLRHGIIDLSSRETAFLAVLILFTLVFLFYKILSKSTFVLLLQAIKENEDRVKFLGYNTFLIKYIAFIVSTMFSALGGAALVLSHSYVSATTYTPAFNGEIVIMSMLGGASSIYGPIIGTAMYLGLKYVIGSYIIRWELVIGTILLVSMILAKGLGICGIFEKLLKTKIKLFGE</sequence>
<keyword evidence="3 6" id="KW-0812">Transmembrane</keyword>
<accession>A0A7J3QEK6</accession>
<feature type="transmembrane region" description="Helical" evidence="6">
    <location>
        <begin position="246"/>
        <end position="269"/>
    </location>
</feature>
<evidence type="ECO:0000256" key="5">
    <source>
        <dbReference type="ARBA" id="ARBA00023136"/>
    </source>
</evidence>
<keyword evidence="5 6" id="KW-0472">Membrane</keyword>
<feature type="transmembrane region" description="Helical" evidence="6">
    <location>
        <begin position="211"/>
        <end position="234"/>
    </location>
</feature>
<dbReference type="AlphaFoldDB" id="A0A7J3QEK6"/>
<comment type="caution">
    <text evidence="7">The sequence shown here is derived from an EMBL/GenBank/DDBJ whole genome shotgun (WGS) entry which is preliminary data.</text>
</comment>
<proteinExistence type="predicted"/>
<evidence type="ECO:0000313" key="7">
    <source>
        <dbReference type="EMBL" id="HGV66663.1"/>
    </source>
</evidence>
<dbReference type="EMBL" id="DTET01000120">
    <property type="protein sequence ID" value="HGV66663.1"/>
    <property type="molecule type" value="Genomic_DNA"/>
</dbReference>
<feature type="transmembrane region" description="Helical" evidence="6">
    <location>
        <begin position="164"/>
        <end position="183"/>
    </location>
</feature>
<organism evidence="7">
    <name type="scientific">Ignisphaera aggregans</name>
    <dbReference type="NCBI Taxonomy" id="334771"/>
    <lineage>
        <taxon>Archaea</taxon>
        <taxon>Thermoproteota</taxon>
        <taxon>Thermoprotei</taxon>
        <taxon>Desulfurococcales</taxon>
        <taxon>Desulfurococcaceae</taxon>
        <taxon>Ignisphaera</taxon>
    </lineage>
</organism>
<dbReference type="PANTHER" id="PTHR30482">
    <property type="entry name" value="HIGH-AFFINITY BRANCHED-CHAIN AMINO ACID TRANSPORT SYSTEM PERMEASE"/>
    <property type="match status" value="1"/>
</dbReference>
<evidence type="ECO:0000256" key="6">
    <source>
        <dbReference type="SAM" id="Phobius"/>
    </source>
</evidence>
<feature type="transmembrane region" description="Helical" evidence="6">
    <location>
        <begin position="21"/>
        <end position="49"/>
    </location>
</feature>
<evidence type="ECO:0000256" key="1">
    <source>
        <dbReference type="ARBA" id="ARBA00004651"/>
    </source>
</evidence>
<name>A0A7J3QEK6_9CREN</name>
<feature type="transmembrane region" description="Helical" evidence="6">
    <location>
        <begin position="90"/>
        <end position="110"/>
    </location>
</feature>
<keyword evidence="4 6" id="KW-1133">Transmembrane helix</keyword>
<gene>
    <name evidence="7" type="ORF">ENV02_02450</name>
</gene>
<dbReference type="PANTHER" id="PTHR30482:SF10">
    <property type="entry name" value="HIGH-AFFINITY BRANCHED-CHAIN AMINO ACID TRANSPORT PROTEIN BRAE"/>
    <property type="match status" value="1"/>
</dbReference>
<evidence type="ECO:0000256" key="2">
    <source>
        <dbReference type="ARBA" id="ARBA00022475"/>
    </source>
</evidence>
<reference evidence="7" key="1">
    <citation type="journal article" date="2020" name="mSystems">
        <title>Genome- and Community-Level Interaction Insights into Carbon Utilization and Element Cycling Functions of Hydrothermarchaeota in Hydrothermal Sediment.</title>
        <authorList>
            <person name="Zhou Z."/>
            <person name="Liu Y."/>
            <person name="Xu W."/>
            <person name="Pan J."/>
            <person name="Luo Z.H."/>
            <person name="Li M."/>
        </authorList>
    </citation>
    <scope>NUCLEOTIDE SEQUENCE [LARGE SCALE GENOMIC DNA]</scope>
    <source>
        <strain evidence="7">SpSt-721</strain>
    </source>
</reference>
<keyword evidence="2" id="KW-1003">Cell membrane</keyword>
<evidence type="ECO:0000256" key="3">
    <source>
        <dbReference type="ARBA" id="ARBA00022692"/>
    </source>
</evidence>
<feature type="transmembrane region" description="Helical" evidence="6">
    <location>
        <begin position="55"/>
        <end position="78"/>
    </location>
</feature>
<dbReference type="InterPro" id="IPR001851">
    <property type="entry name" value="ABC_transp_permease"/>
</dbReference>
<dbReference type="Pfam" id="PF02653">
    <property type="entry name" value="BPD_transp_2"/>
    <property type="match status" value="1"/>
</dbReference>
<protein>
    <submittedName>
        <fullName evidence="7">Branched-chain amino acid ABC transporter permease</fullName>
    </submittedName>
</protein>
<dbReference type="GO" id="GO:0015658">
    <property type="term" value="F:branched-chain amino acid transmembrane transporter activity"/>
    <property type="evidence" value="ECO:0007669"/>
    <property type="project" value="InterPro"/>
</dbReference>
<comment type="subcellular location">
    <subcellularLocation>
        <location evidence="1">Cell membrane</location>
        <topology evidence="1">Multi-pass membrane protein</topology>
    </subcellularLocation>
</comment>
<evidence type="ECO:0000256" key="4">
    <source>
        <dbReference type="ARBA" id="ARBA00022989"/>
    </source>
</evidence>